<dbReference type="PROSITE" id="PS51257">
    <property type="entry name" value="PROKAR_LIPOPROTEIN"/>
    <property type="match status" value="1"/>
</dbReference>
<reference evidence="2" key="1">
    <citation type="journal article" date="2021" name="PeerJ">
        <title>Extensive microbial diversity within the chicken gut microbiome revealed by metagenomics and culture.</title>
        <authorList>
            <person name="Gilroy R."/>
            <person name="Ravi A."/>
            <person name="Getino M."/>
            <person name="Pursley I."/>
            <person name="Horton D.L."/>
            <person name="Alikhan N.F."/>
            <person name="Baker D."/>
            <person name="Gharbi K."/>
            <person name="Hall N."/>
            <person name="Watson M."/>
            <person name="Adriaenssens E.M."/>
            <person name="Foster-Nyarko E."/>
            <person name="Jarju S."/>
            <person name="Secka A."/>
            <person name="Antonio M."/>
            <person name="Oren A."/>
            <person name="Chaudhuri R.R."/>
            <person name="La Ragione R."/>
            <person name="Hildebrand F."/>
            <person name="Pallen M.J."/>
        </authorList>
    </citation>
    <scope>NUCLEOTIDE SEQUENCE</scope>
    <source>
        <strain evidence="2">CHK169-2315</strain>
    </source>
</reference>
<dbReference type="Pfam" id="PF06998">
    <property type="entry name" value="DUF1307"/>
    <property type="match status" value="1"/>
</dbReference>
<keyword evidence="1" id="KW-0732">Signal</keyword>
<dbReference type="AlphaFoldDB" id="A0A9D1TIT3"/>
<name>A0A9D1TIT3_9BACI</name>
<dbReference type="SUPFAM" id="SSF160704">
    <property type="entry name" value="YehR-like"/>
    <property type="match status" value="1"/>
</dbReference>
<dbReference type="EMBL" id="DXHX01000003">
    <property type="protein sequence ID" value="HIV73465.1"/>
    <property type="molecule type" value="Genomic_DNA"/>
</dbReference>
<gene>
    <name evidence="2" type="ORF">H9895_00110</name>
</gene>
<dbReference type="InterPro" id="IPR036699">
    <property type="entry name" value="YehR-like_sf"/>
</dbReference>
<reference evidence="2" key="2">
    <citation type="submission" date="2021-04" db="EMBL/GenBank/DDBJ databases">
        <authorList>
            <person name="Gilroy R."/>
        </authorList>
    </citation>
    <scope>NUCLEOTIDE SEQUENCE</scope>
    <source>
        <strain evidence="2">CHK169-2315</strain>
    </source>
</reference>
<feature type="signal peptide" evidence="1">
    <location>
        <begin position="1"/>
        <end position="19"/>
    </location>
</feature>
<protein>
    <submittedName>
        <fullName evidence="2">YehR family protein</fullName>
    </submittedName>
</protein>
<evidence type="ECO:0000256" key="1">
    <source>
        <dbReference type="SAM" id="SignalP"/>
    </source>
</evidence>
<feature type="chain" id="PRO_5038537836" evidence="1">
    <location>
        <begin position="20"/>
        <end position="160"/>
    </location>
</feature>
<evidence type="ECO:0000313" key="3">
    <source>
        <dbReference type="Proteomes" id="UP000823937"/>
    </source>
</evidence>
<dbReference type="Gene3D" id="3.30.1830.10">
    <property type="entry name" value="YehR-like"/>
    <property type="match status" value="1"/>
</dbReference>
<proteinExistence type="predicted"/>
<evidence type="ECO:0000313" key="2">
    <source>
        <dbReference type="EMBL" id="HIV73465.1"/>
    </source>
</evidence>
<accession>A0A9D1TIT3</accession>
<sequence>MKRLWIGCLVATIAIILIACSDKDENLGFDFDENGENIVTMKLPSDELTNTITLEADGDKVHTQTTENEASYDHYGVSSKASAEVAFNDVIAQYRKVEGLTYDVEFLEEGVHETLSVDFDEVDIDALKEVPGIQFDGNIKKGISLKATVNQLEEAGYVIN</sequence>
<dbReference type="InterPro" id="IPR009736">
    <property type="entry name" value="DUF1307"/>
</dbReference>
<comment type="caution">
    <text evidence="2">The sequence shown here is derived from an EMBL/GenBank/DDBJ whole genome shotgun (WGS) entry which is preliminary data.</text>
</comment>
<organism evidence="2 3">
    <name type="scientific">Candidatus Pseudogracilibacillus intestinigallinarum</name>
    <dbReference type="NCBI Taxonomy" id="2838742"/>
    <lineage>
        <taxon>Bacteria</taxon>
        <taxon>Bacillati</taxon>
        <taxon>Bacillota</taxon>
        <taxon>Bacilli</taxon>
        <taxon>Bacillales</taxon>
        <taxon>Bacillaceae</taxon>
        <taxon>Pseudogracilibacillus</taxon>
    </lineage>
</organism>
<dbReference type="Proteomes" id="UP000823937">
    <property type="component" value="Unassembled WGS sequence"/>
</dbReference>